<comment type="caution">
    <text evidence="1">The sequence shown here is derived from an EMBL/GenBank/DDBJ whole genome shotgun (WGS) entry which is preliminary data.</text>
</comment>
<gene>
    <name evidence="1" type="ORF">BSU04_25785</name>
</gene>
<protein>
    <submittedName>
        <fullName evidence="1">Uncharacterized protein</fullName>
    </submittedName>
</protein>
<name>A0A226WWU0_CABSO</name>
<dbReference type="Proteomes" id="UP000214720">
    <property type="component" value="Unassembled WGS sequence"/>
</dbReference>
<organism evidence="1 2">
    <name type="scientific">Caballeronia sordidicola</name>
    <name type="common">Burkholderia sordidicola</name>
    <dbReference type="NCBI Taxonomy" id="196367"/>
    <lineage>
        <taxon>Bacteria</taxon>
        <taxon>Pseudomonadati</taxon>
        <taxon>Pseudomonadota</taxon>
        <taxon>Betaproteobacteria</taxon>
        <taxon>Burkholderiales</taxon>
        <taxon>Burkholderiaceae</taxon>
        <taxon>Caballeronia</taxon>
    </lineage>
</organism>
<dbReference type="AlphaFoldDB" id="A0A226WWU0"/>
<evidence type="ECO:0000313" key="1">
    <source>
        <dbReference type="EMBL" id="OXC75644.1"/>
    </source>
</evidence>
<evidence type="ECO:0000313" key="2">
    <source>
        <dbReference type="Proteomes" id="UP000214720"/>
    </source>
</evidence>
<dbReference type="EMBL" id="MTHB01000165">
    <property type="protein sequence ID" value="OXC75644.1"/>
    <property type="molecule type" value="Genomic_DNA"/>
</dbReference>
<proteinExistence type="predicted"/>
<accession>A0A226WWU0</accession>
<sequence length="69" mass="7716">MKCAENTVIPENSVVVSAKHRGCPQSACSLKSVKTTIRRDYGFMRPAFQLRSVPFDSLSPAFRRSEIGR</sequence>
<reference evidence="2" key="1">
    <citation type="submission" date="2017-01" db="EMBL/GenBank/DDBJ databases">
        <title>Genome Analysis of Deinococcus marmoris KOPRI26562.</title>
        <authorList>
            <person name="Kim J.H."/>
            <person name="Oh H.-M."/>
        </authorList>
    </citation>
    <scope>NUCLEOTIDE SEQUENCE [LARGE SCALE GENOMIC DNA]</scope>
    <source>
        <strain evidence="2">PAMC 26633</strain>
    </source>
</reference>